<organism evidence="3">
    <name type="scientific">Leptosphaeria maculans (strain JN3 / isolate v23.1.3 / race Av1-4-5-6-7-8)</name>
    <name type="common">Blackleg fungus</name>
    <name type="synonym">Phoma lingam</name>
    <dbReference type="NCBI Taxonomy" id="985895"/>
    <lineage>
        <taxon>Eukaryota</taxon>
        <taxon>Fungi</taxon>
        <taxon>Dikarya</taxon>
        <taxon>Ascomycota</taxon>
        <taxon>Pezizomycotina</taxon>
        <taxon>Dothideomycetes</taxon>
        <taxon>Pleosporomycetidae</taxon>
        <taxon>Pleosporales</taxon>
        <taxon>Pleosporineae</taxon>
        <taxon>Leptosphaeriaceae</taxon>
        <taxon>Plenodomus</taxon>
        <taxon>Plenodomus lingam/Leptosphaeria maculans species complex</taxon>
    </lineage>
</organism>
<feature type="region of interest" description="Disordered" evidence="1">
    <location>
        <begin position="31"/>
        <end position="57"/>
    </location>
</feature>
<dbReference type="HOGENOM" id="CLU_2996882_0_0_1"/>
<keyword evidence="3" id="KW-1185">Reference proteome</keyword>
<dbReference type="VEuPathDB" id="FungiDB:LEMA_uP058650.1"/>
<dbReference type="InParanoid" id="E4ZHJ8"/>
<name>E4ZHJ8_LEPMJ</name>
<dbReference type="EMBL" id="FP929065">
    <property type="protein sequence ID" value="CBX90831.1"/>
    <property type="molecule type" value="Genomic_DNA"/>
</dbReference>
<evidence type="ECO:0000256" key="1">
    <source>
        <dbReference type="SAM" id="MobiDB-lite"/>
    </source>
</evidence>
<accession>E4ZHJ8</accession>
<reference evidence="3" key="1">
    <citation type="journal article" date="2011" name="Nat. Commun.">
        <title>Effector diversification within compartments of the Leptosphaeria maculans genome affected by Repeat-Induced Point mutations.</title>
        <authorList>
            <person name="Rouxel T."/>
            <person name="Grandaubert J."/>
            <person name="Hane J.K."/>
            <person name="Hoede C."/>
            <person name="van de Wouw A.P."/>
            <person name="Couloux A."/>
            <person name="Dominguez V."/>
            <person name="Anthouard V."/>
            <person name="Bally P."/>
            <person name="Bourras S."/>
            <person name="Cozijnsen A.J."/>
            <person name="Ciuffetti L.M."/>
            <person name="Degrave A."/>
            <person name="Dilmaghani A."/>
            <person name="Duret L."/>
            <person name="Fudal I."/>
            <person name="Goodwin S.B."/>
            <person name="Gout L."/>
            <person name="Glaser N."/>
            <person name="Linglin J."/>
            <person name="Kema G.H.J."/>
            <person name="Lapalu N."/>
            <person name="Lawrence C.B."/>
            <person name="May K."/>
            <person name="Meyer M."/>
            <person name="Ollivier B."/>
            <person name="Poulain J."/>
            <person name="Schoch C.L."/>
            <person name="Simon A."/>
            <person name="Spatafora J.W."/>
            <person name="Stachowiak A."/>
            <person name="Turgeon B.G."/>
            <person name="Tyler B.M."/>
            <person name="Vincent D."/>
            <person name="Weissenbach J."/>
            <person name="Amselem J."/>
            <person name="Quesneville H."/>
            <person name="Oliver R.P."/>
            <person name="Wincker P."/>
            <person name="Balesdent M.-H."/>
            <person name="Howlett B.J."/>
        </authorList>
    </citation>
    <scope>NUCLEOTIDE SEQUENCE [LARGE SCALE GENOMIC DNA]</scope>
    <source>
        <strain evidence="3">JN3 / isolate v23.1.3 / race Av1-4-5-6-7-8</strain>
    </source>
</reference>
<evidence type="ECO:0000313" key="2">
    <source>
        <dbReference type="EMBL" id="CBX90831.1"/>
    </source>
</evidence>
<protein>
    <submittedName>
        <fullName evidence="2">Predicted protein</fullName>
    </submittedName>
</protein>
<evidence type="ECO:0000313" key="3">
    <source>
        <dbReference type="Proteomes" id="UP000002668"/>
    </source>
</evidence>
<feature type="compositionally biased region" description="Low complexity" evidence="1">
    <location>
        <begin position="48"/>
        <end position="57"/>
    </location>
</feature>
<sequence>METVMWCDNMSHSSLSHNMHIYCTHLYAGRASPHSGSDSDSDSDNDINTDNTNTTAR</sequence>
<proteinExistence type="predicted"/>
<dbReference type="Proteomes" id="UP000002668">
    <property type="component" value="Genome"/>
</dbReference>
<gene>
    <name evidence="2" type="ORF">LEMA_uP058650.1</name>
</gene>
<dbReference type="AlphaFoldDB" id="E4ZHJ8"/>